<keyword evidence="9" id="KW-1185">Reference proteome</keyword>
<keyword evidence="3" id="KW-0238">DNA-binding</keyword>
<dbReference type="Pfam" id="PF02365">
    <property type="entry name" value="NAM"/>
    <property type="match status" value="1"/>
</dbReference>
<reference evidence="8" key="1">
    <citation type="submission" date="2018-08" db="EMBL/GenBank/DDBJ databases">
        <authorList>
            <person name="Rossello M."/>
        </authorList>
    </citation>
    <scope>NUCLEOTIDE SEQUENCE [LARGE SCALE GENOMIC DNA]</scope>
    <source>
        <strain evidence="8">cv. Chinese Spring</strain>
    </source>
</reference>
<dbReference type="Gramene" id="TraesCS7B02G499400.1">
    <property type="protein sequence ID" value="TraesCS7B02G499400.1"/>
    <property type="gene ID" value="TraesCS7B02G499400"/>
</dbReference>
<evidence type="ECO:0000256" key="2">
    <source>
        <dbReference type="ARBA" id="ARBA00023015"/>
    </source>
</evidence>
<dbReference type="GO" id="GO:0005634">
    <property type="term" value="C:nucleus"/>
    <property type="evidence" value="ECO:0007669"/>
    <property type="project" value="UniProtKB-SubCell"/>
</dbReference>
<dbReference type="GeneID" id="123158795"/>
<name>A0A3B6SUT1_WHEAT</name>
<protein>
    <recommendedName>
        <fullName evidence="7">NAC domain-containing protein</fullName>
    </recommendedName>
</protein>
<dbReference type="OMA" id="ANGMEHA"/>
<dbReference type="SMR" id="A0A3B6SUT1"/>
<dbReference type="PANTHER" id="PTHR31719:SF94">
    <property type="entry name" value="PROTEIN ATAF2"/>
    <property type="match status" value="1"/>
</dbReference>
<dbReference type="InterPro" id="IPR036093">
    <property type="entry name" value="NAC_dom_sf"/>
</dbReference>
<dbReference type="AlphaFoldDB" id="A0A3B6SUT1"/>
<dbReference type="Gramene" id="TraesCS7B03G1316100.1">
    <property type="protein sequence ID" value="TraesCS7B03G1316100.1.CDS"/>
    <property type="gene ID" value="TraesCS7B03G1316100"/>
</dbReference>
<keyword evidence="4" id="KW-0804">Transcription</keyword>
<gene>
    <name evidence="8" type="primary">LOC123158795</name>
</gene>
<dbReference type="PANTHER" id="PTHR31719">
    <property type="entry name" value="NAC TRANSCRIPTION FACTOR 56"/>
    <property type="match status" value="1"/>
</dbReference>
<evidence type="ECO:0000256" key="6">
    <source>
        <dbReference type="SAM" id="MobiDB-lite"/>
    </source>
</evidence>
<evidence type="ECO:0000313" key="8">
    <source>
        <dbReference type="EnsemblPlants" id="TraesCS7B02G499400.1"/>
    </source>
</evidence>
<dbReference type="RefSeq" id="XP_044432571.1">
    <property type="nucleotide sequence ID" value="XM_044576636.1"/>
</dbReference>
<dbReference type="Gene3D" id="2.170.150.80">
    <property type="entry name" value="NAC domain"/>
    <property type="match status" value="1"/>
</dbReference>
<dbReference type="GO" id="GO:0006355">
    <property type="term" value="P:regulation of DNA-templated transcription"/>
    <property type="evidence" value="ECO:0007669"/>
    <property type="project" value="InterPro"/>
</dbReference>
<sequence>MIAKEEKELVPQLRFPAGYHFRPTDEELLDVYLRAKIDGREPPLDVFMDVDILDWDPAELVEKRKAYGEGRYFFTKRTECPANKNGEPRRKLYKVKASWKATGCPGIIYRSATGEKIGTKRILTYYSGGVECDKWSMNEYVMTGRAGLDQWILCTIQEKLHWEAKSSKHAAGKMAEDTSSKGKTVATGARKVPKTKRQKKEKMDPSQPHKTQEQLQQPQQKQETTPDVFSEPPTMFTSDHHALHEEEIMEQDFTTKMIQVVVQQEHPYGDQHYLDAPAPQETTYEGPGEPPLKPHHQHGYHAWLEEQQHQELEDPFSVQHQFDPFNTMIFQGHTGQEPTPGWWQQHQPSYIDNYHQFFLPANGMEHASGCQLPHQQTLYPLGTPGSHGDFKPTSQHELQFPLDPAKPNEQQTSPDSVLGVCQHCQLTSADKVACSLCCCGGFNSEMK</sequence>
<dbReference type="KEGG" id="taes:123158795"/>
<keyword evidence="5" id="KW-0539">Nucleus</keyword>
<feature type="region of interest" description="Disordered" evidence="6">
    <location>
        <begin position="167"/>
        <end position="236"/>
    </location>
</feature>
<reference evidence="8" key="2">
    <citation type="submission" date="2018-10" db="UniProtKB">
        <authorList>
            <consortium name="EnsemblPlants"/>
        </authorList>
    </citation>
    <scope>IDENTIFICATION</scope>
</reference>
<keyword evidence="2" id="KW-0805">Transcription regulation</keyword>
<comment type="subcellular location">
    <subcellularLocation>
        <location evidence="1">Nucleus</location>
    </subcellularLocation>
</comment>
<dbReference type="SUPFAM" id="SSF101941">
    <property type="entry name" value="NAC domain"/>
    <property type="match status" value="1"/>
</dbReference>
<dbReference type="OrthoDB" id="692749at2759"/>
<evidence type="ECO:0000259" key="7">
    <source>
        <dbReference type="PROSITE" id="PS51005"/>
    </source>
</evidence>
<dbReference type="Proteomes" id="UP000019116">
    <property type="component" value="Chromosome 7B"/>
</dbReference>
<feature type="domain" description="NAC" evidence="7">
    <location>
        <begin position="15"/>
        <end position="159"/>
    </location>
</feature>
<accession>A0A3B6SUT1</accession>
<evidence type="ECO:0000256" key="4">
    <source>
        <dbReference type="ARBA" id="ARBA00023163"/>
    </source>
</evidence>
<evidence type="ECO:0000256" key="5">
    <source>
        <dbReference type="ARBA" id="ARBA00023242"/>
    </source>
</evidence>
<dbReference type="STRING" id="4565.A0A3B6SUT1"/>
<evidence type="ECO:0000256" key="1">
    <source>
        <dbReference type="ARBA" id="ARBA00004123"/>
    </source>
</evidence>
<dbReference type="InterPro" id="IPR003441">
    <property type="entry name" value="NAC-dom"/>
</dbReference>
<evidence type="ECO:0000313" key="9">
    <source>
        <dbReference type="Proteomes" id="UP000019116"/>
    </source>
</evidence>
<feature type="compositionally biased region" description="Low complexity" evidence="6">
    <location>
        <begin position="213"/>
        <end position="226"/>
    </location>
</feature>
<dbReference type="PROSITE" id="PS51005">
    <property type="entry name" value="NAC"/>
    <property type="match status" value="1"/>
</dbReference>
<proteinExistence type="predicted"/>
<dbReference type="EnsemblPlants" id="TraesCS7B02G499400.1">
    <property type="protein sequence ID" value="TraesCS7B02G499400.1"/>
    <property type="gene ID" value="TraesCS7B02G499400"/>
</dbReference>
<organism evidence="8">
    <name type="scientific">Triticum aestivum</name>
    <name type="common">Wheat</name>
    <dbReference type="NCBI Taxonomy" id="4565"/>
    <lineage>
        <taxon>Eukaryota</taxon>
        <taxon>Viridiplantae</taxon>
        <taxon>Streptophyta</taxon>
        <taxon>Embryophyta</taxon>
        <taxon>Tracheophyta</taxon>
        <taxon>Spermatophyta</taxon>
        <taxon>Magnoliopsida</taxon>
        <taxon>Liliopsida</taxon>
        <taxon>Poales</taxon>
        <taxon>Poaceae</taxon>
        <taxon>BOP clade</taxon>
        <taxon>Pooideae</taxon>
        <taxon>Triticodae</taxon>
        <taxon>Triticeae</taxon>
        <taxon>Triticinae</taxon>
        <taxon>Triticum</taxon>
    </lineage>
</organism>
<evidence type="ECO:0000256" key="3">
    <source>
        <dbReference type="ARBA" id="ARBA00023125"/>
    </source>
</evidence>
<feature type="compositionally biased region" description="Basic residues" evidence="6">
    <location>
        <begin position="191"/>
        <end position="200"/>
    </location>
</feature>
<dbReference type="GO" id="GO:0003677">
    <property type="term" value="F:DNA binding"/>
    <property type="evidence" value="ECO:0007669"/>
    <property type="project" value="UniProtKB-KW"/>
</dbReference>
<feature type="region of interest" description="Disordered" evidence="6">
    <location>
        <begin position="384"/>
        <end position="413"/>
    </location>
</feature>